<name>A0ABM0MGB1_SACKO</name>
<dbReference type="InterPro" id="IPR000253">
    <property type="entry name" value="FHA_dom"/>
</dbReference>
<keyword evidence="2" id="KW-1185">Reference proteome</keyword>
<reference evidence="3" key="1">
    <citation type="submission" date="2025-08" db="UniProtKB">
        <authorList>
            <consortium name="RefSeq"/>
        </authorList>
    </citation>
    <scope>IDENTIFICATION</scope>
    <source>
        <tissue evidence="3">Testes</tissue>
    </source>
</reference>
<dbReference type="PANTHER" id="PTHR16079:SF4">
    <property type="entry name" value="E3 UBIQUITIN-PROTEIN LIGASE CHFR"/>
    <property type="match status" value="1"/>
</dbReference>
<dbReference type="Proteomes" id="UP000694865">
    <property type="component" value="Unplaced"/>
</dbReference>
<organism evidence="2 3">
    <name type="scientific">Saccoglossus kowalevskii</name>
    <name type="common">Acorn worm</name>
    <dbReference type="NCBI Taxonomy" id="10224"/>
    <lineage>
        <taxon>Eukaryota</taxon>
        <taxon>Metazoa</taxon>
        <taxon>Hemichordata</taxon>
        <taxon>Enteropneusta</taxon>
        <taxon>Harrimaniidae</taxon>
        <taxon>Saccoglossus</taxon>
    </lineage>
</organism>
<evidence type="ECO:0000313" key="2">
    <source>
        <dbReference type="Proteomes" id="UP000694865"/>
    </source>
</evidence>
<evidence type="ECO:0000313" key="3">
    <source>
        <dbReference type="RefSeq" id="XP_006819052.1"/>
    </source>
</evidence>
<dbReference type="Pfam" id="PF00498">
    <property type="entry name" value="FHA"/>
    <property type="match status" value="1"/>
</dbReference>
<dbReference type="SUPFAM" id="SSF49879">
    <property type="entry name" value="SMAD/FHA domain"/>
    <property type="match status" value="1"/>
</dbReference>
<proteinExistence type="predicted"/>
<sequence length="168" mass="19077">MSVNDEAWAQLVSTTEVDSSPIIIASDEFTIGRAQMCELSINNNKMVSGKHCKIIKDSKTMKTWLQDTSTNGTLINMKTKVNKGQKVELKHGDEIHIVFRKDATDNNVAYLFQDLAELEKEMLEETLEYDQLSDDVTQEYESIEIDNVTSKRPIIQSESSIDDCHQET</sequence>
<dbReference type="InterPro" id="IPR008984">
    <property type="entry name" value="SMAD_FHA_dom_sf"/>
</dbReference>
<accession>A0ABM0MGB1</accession>
<gene>
    <name evidence="3" type="primary">LOC102809416</name>
</gene>
<dbReference type="RefSeq" id="XP_006819052.1">
    <property type="nucleotide sequence ID" value="XM_006818989.1"/>
</dbReference>
<feature type="domain" description="FHA" evidence="1">
    <location>
        <begin position="29"/>
        <end position="80"/>
    </location>
</feature>
<dbReference type="PROSITE" id="PS50006">
    <property type="entry name" value="FHA_DOMAIN"/>
    <property type="match status" value="1"/>
</dbReference>
<dbReference type="SMART" id="SM00240">
    <property type="entry name" value="FHA"/>
    <property type="match status" value="1"/>
</dbReference>
<protein>
    <submittedName>
        <fullName evidence="3">E3 ubiquitin-protein ligase CHFR-like</fullName>
    </submittedName>
</protein>
<dbReference type="InterPro" id="IPR052256">
    <property type="entry name" value="E3_ubiquitin-ligase_CHFR"/>
</dbReference>
<dbReference type="Gene3D" id="2.60.200.20">
    <property type="match status" value="1"/>
</dbReference>
<dbReference type="CDD" id="cd22672">
    <property type="entry name" value="FHA_CHFR"/>
    <property type="match status" value="1"/>
</dbReference>
<dbReference type="PANTHER" id="PTHR16079">
    <property type="entry name" value="UBIQUITIN LIGASE PROTEIN CHFR"/>
    <property type="match status" value="1"/>
</dbReference>
<dbReference type="GeneID" id="102809416"/>
<evidence type="ECO:0000259" key="1">
    <source>
        <dbReference type="PROSITE" id="PS50006"/>
    </source>
</evidence>